<evidence type="ECO:0000259" key="1">
    <source>
        <dbReference type="Pfam" id="PF13679"/>
    </source>
</evidence>
<dbReference type="InterPro" id="IPR029063">
    <property type="entry name" value="SAM-dependent_MTases_sf"/>
</dbReference>
<evidence type="ECO:0000313" key="2">
    <source>
        <dbReference type="EMBL" id="RUO57432.1"/>
    </source>
</evidence>
<evidence type="ECO:0000313" key="3">
    <source>
        <dbReference type="Proteomes" id="UP000287330"/>
    </source>
</evidence>
<feature type="domain" description="Methyltransferase" evidence="1">
    <location>
        <begin position="78"/>
        <end position="204"/>
    </location>
</feature>
<comment type="caution">
    <text evidence="2">The sequence shown here is derived from an EMBL/GenBank/DDBJ whole genome shotgun (WGS) entry which is preliminary data.</text>
</comment>
<dbReference type="GO" id="GO:0008168">
    <property type="term" value="F:methyltransferase activity"/>
    <property type="evidence" value="ECO:0007669"/>
    <property type="project" value="UniProtKB-KW"/>
</dbReference>
<dbReference type="AlphaFoldDB" id="A0A432Y931"/>
<dbReference type="RefSeq" id="WP_110573536.1">
    <property type="nucleotide sequence ID" value="NZ_PIPV01000002.1"/>
</dbReference>
<dbReference type="SUPFAM" id="SSF53335">
    <property type="entry name" value="S-adenosyl-L-methionine-dependent methyltransferases"/>
    <property type="match status" value="1"/>
</dbReference>
<name>A0A432Y931_9GAMM</name>
<keyword evidence="3" id="KW-1185">Reference proteome</keyword>
<keyword evidence="2" id="KW-0489">Methyltransferase</keyword>
<dbReference type="PANTHER" id="PTHR13369:SF0">
    <property type="entry name" value="GLUTATHIONE S-TRANSFERASE C-TERMINAL DOMAIN-CONTAINING PROTEIN"/>
    <property type="match status" value="1"/>
</dbReference>
<accession>A0A432Y931</accession>
<reference evidence="3" key="1">
    <citation type="journal article" date="2018" name="Front. Microbiol.">
        <title>Genome-Based Analysis Reveals the Taxonomy and Diversity of the Family Idiomarinaceae.</title>
        <authorList>
            <person name="Liu Y."/>
            <person name="Lai Q."/>
            <person name="Shao Z."/>
        </authorList>
    </citation>
    <scope>NUCLEOTIDE SEQUENCE [LARGE SCALE GENOMIC DNA]</scope>
    <source>
        <strain evidence="3">F23</strain>
    </source>
</reference>
<organism evidence="2 3">
    <name type="scientific">Idiomarina fontislapidosi</name>
    <dbReference type="NCBI Taxonomy" id="263723"/>
    <lineage>
        <taxon>Bacteria</taxon>
        <taxon>Pseudomonadati</taxon>
        <taxon>Pseudomonadota</taxon>
        <taxon>Gammaproteobacteria</taxon>
        <taxon>Alteromonadales</taxon>
        <taxon>Idiomarinaceae</taxon>
        <taxon>Idiomarina</taxon>
    </lineage>
</organism>
<protein>
    <submittedName>
        <fullName evidence="2">Methyltransferase</fullName>
    </submittedName>
</protein>
<dbReference type="GO" id="GO:0032259">
    <property type="term" value="P:methylation"/>
    <property type="evidence" value="ECO:0007669"/>
    <property type="project" value="UniProtKB-KW"/>
</dbReference>
<dbReference type="PANTHER" id="PTHR13369">
    <property type="match status" value="1"/>
</dbReference>
<proteinExistence type="predicted"/>
<dbReference type="Proteomes" id="UP000287330">
    <property type="component" value="Unassembled WGS sequence"/>
</dbReference>
<gene>
    <name evidence="2" type="ORF">CWE25_02935</name>
</gene>
<dbReference type="Pfam" id="PF13679">
    <property type="entry name" value="Methyltransf_32"/>
    <property type="match status" value="1"/>
</dbReference>
<sequence>MNLEELLGQYSKALSNSRAFWDLVAFEHATLPWTDEQSLSQALAELRSLSDPVSRYQPTHPLEGDLPFWLTQGIKGRKLAQVQAFIEHIPKQAGTTVEWCAGKGHLGRLLSFTQNCSVVSIEWQSVLCEAGQRLAQQHQLPQVFIQQDVLATSGDERVHHTLRTSQTAVALHACGDLHTRLLTTATEAGIRDVYVAPCCYHLTQQAFYQPLSQTAQQSSLKLNKNALRLAAQGLVTAGKRERELRETELVWRLGYECWRQVQLNDPHYRPLNSVSKAIFTGQFEDFCRWAATQHGVDLGTHFDADYWLAQGRHRFSVTEAIEQVRLKFQPYIERWLLLDRAVFMQEQGYEVSLMAFCDAKLTPRNTLLKARARV</sequence>
<keyword evidence="2" id="KW-0808">Transferase</keyword>
<dbReference type="EMBL" id="PIPV01000002">
    <property type="protein sequence ID" value="RUO57432.1"/>
    <property type="molecule type" value="Genomic_DNA"/>
</dbReference>
<dbReference type="InterPro" id="IPR025714">
    <property type="entry name" value="Methyltranfer_dom"/>
</dbReference>
<dbReference type="OrthoDB" id="5298194at2"/>